<evidence type="ECO:0000256" key="3">
    <source>
        <dbReference type="ARBA" id="ARBA00023125"/>
    </source>
</evidence>
<dbReference type="Gene3D" id="3.40.50.300">
    <property type="entry name" value="P-loop containing nucleotide triphosphate hydrolases"/>
    <property type="match status" value="1"/>
</dbReference>
<dbReference type="EMBL" id="BARW01007591">
    <property type="protein sequence ID" value="GAI87996.1"/>
    <property type="molecule type" value="Genomic_DNA"/>
</dbReference>
<feature type="domain" description="Helicase ATP-binding" evidence="4">
    <location>
        <begin position="1"/>
        <end position="104"/>
    </location>
</feature>
<evidence type="ECO:0000259" key="4">
    <source>
        <dbReference type="PROSITE" id="PS51192"/>
    </source>
</evidence>
<sequence>MIHSGLSLGEQFDEWYRIKESGCDVVIGPRSALFAPQPDLGLIVIDEEHEWTYKQSDKSPRYHAREAAIKLAELSGAVVILGSATPDVETFYLGQQGTYQLVELKERVTPRGPSPLPEVEVVDLRDELKAGNRSLFSRSLFRAMAQALAHREQVILFLNRRGTATLVQCRDCGSVMGCQRCSASLTY</sequence>
<dbReference type="GO" id="GO:0006302">
    <property type="term" value="P:double-strand break repair"/>
    <property type="evidence" value="ECO:0007669"/>
    <property type="project" value="TreeGrafter"/>
</dbReference>
<evidence type="ECO:0000256" key="2">
    <source>
        <dbReference type="ARBA" id="ARBA00022840"/>
    </source>
</evidence>
<dbReference type="AlphaFoldDB" id="X1T9F1"/>
<comment type="caution">
    <text evidence="5">The sequence shown here is derived from an EMBL/GenBank/DDBJ whole genome shotgun (WGS) entry which is preliminary data.</text>
</comment>
<name>X1T9F1_9ZZZZ</name>
<feature type="non-terminal residue" evidence="5">
    <location>
        <position position="187"/>
    </location>
</feature>
<dbReference type="GO" id="GO:0006310">
    <property type="term" value="P:DNA recombination"/>
    <property type="evidence" value="ECO:0007669"/>
    <property type="project" value="TreeGrafter"/>
</dbReference>
<dbReference type="PANTHER" id="PTHR30580">
    <property type="entry name" value="PRIMOSOMAL PROTEIN N"/>
    <property type="match status" value="1"/>
</dbReference>
<dbReference type="GO" id="GO:0043138">
    <property type="term" value="F:3'-5' DNA helicase activity"/>
    <property type="evidence" value="ECO:0007669"/>
    <property type="project" value="TreeGrafter"/>
</dbReference>
<keyword evidence="3" id="KW-0238">DNA-binding</keyword>
<dbReference type="PANTHER" id="PTHR30580:SF0">
    <property type="entry name" value="PRIMOSOMAL PROTEIN N"/>
    <property type="match status" value="1"/>
</dbReference>
<accession>X1T9F1</accession>
<gene>
    <name evidence="5" type="ORF">S12H4_15760</name>
</gene>
<dbReference type="InterPro" id="IPR027417">
    <property type="entry name" value="P-loop_NTPase"/>
</dbReference>
<dbReference type="GO" id="GO:0006270">
    <property type="term" value="P:DNA replication initiation"/>
    <property type="evidence" value="ECO:0007669"/>
    <property type="project" value="TreeGrafter"/>
</dbReference>
<evidence type="ECO:0000313" key="5">
    <source>
        <dbReference type="EMBL" id="GAI87996.1"/>
    </source>
</evidence>
<dbReference type="GO" id="GO:0003677">
    <property type="term" value="F:DNA binding"/>
    <property type="evidence" value="ECO:0007669"/>
    <property type="project" value="UniProtKB-KW"/>
</dbReference>
<keyword evidence="2" id="KW-0067">ATP-binding</keyword>
<evidence type="ECO:0000256" key="1">
    <source>
        <dbReference type="ARBA" id="ARBA00022741"/>
    </source>
</evidence>
<dbReference type="GO" id="GO:0005524">
    <property type="term" value="F:ATP binding"/>
    <property type="evidence" value="ECO:0007669"/>
    <property type="project" value="UniProtKB-KW"/>
</dbReference>
<keyword evidence="1" id="KW-0547">Nucleotide-binding</keyword>
<dbReference type="SUPFAM" id="SSF52540">
    <property type="entry name" value="P-loop containing nucleoside triphosphate hydrolases"/>
    <property type="match status" value="1"/>
</dbReference>
<dbReference type="InterPro" id="IPR014001">
    <property type="entry name" value="Helicase_ATP-bd"/>
</dbReference>
<reference evidence="5" key="1">
    <citation type="journal article" date="2014" name="Front. Microbiol.">
        <title>High frequency of phylogenetically diverse reductive dehalogenase-homologous genes in deep subseafloor sedimentary metagenomes.</title>
        <authorList>
            <person name="Kawai M."/>
            <person name="Futagami T."/>
            <person name="Toyoda A."/>
            <person name="Takaki Y."/>
            <person name="Nishi S."/>
            <person name="Hori S."/>
            <person name="Arai W."/>
            <person name="Tsubouchi T."/>
            <person name="Morono Y."/>
            <person name="Uchiyama I."/>
            <person name="Ito T."/>
            <person name="Fujiyama A."/>
            <person name="Inagaki F."/>
            <person name="Takami H."/>
        </authorList>
    </citation>
    <scope>NUCLEOTIDE SEQUENCE</scope>
    <source>
        <strain evidence="5">Expedition CK06-06</strain>
    </source>
</reference>
<protein>
    <recommendedName>
        <fullName evidence="4">Helicase ATP-binding domain-containing protein</fullName>
    </recommendedName>
</protein>
<proteinExistence type="predicted"/>
<dbReference type="PROSITE" id="PS51192">
    <property type="entry name" value="HELICASE_ATP_BIND_1"/>
    <property type="match status" value="1"/>
</dbReference>
<organism evidence="5">
    <name type="scientific">marine sediment metagenome</name>
    <dbReference type="NCBI Taxonomy" id="412755"/>
    <lineage>
        <taxon>unclassified sequences</taxon>
        <taxon>metagenomes</taxon>
        <taxon>ecological metagenomes</taxon>
    </lineage>
</organism>